<protein>
    <submittedName>
        <fullName evidence="2">PIR protein</fullName>
    </submittedName>
</protein>
<keyword evidence="1" id="KW-0472">Membrane</keyword>
<evidence type="ECO:0000313" key="2">
    <source>
        <dbReference type="EMBL" id="SBT83075.1"/>
    </source>
</evidence>
<reference evidence="2 3" key="1">
    <citation type="submission" date="2016-06" db="EMBL/GenBank/DDBJ databases">
        <authorList>
            <consortium name="Pathogen Informatics"/>
        </authorList>
    </citation>
    <scope>NUCLEOTIDE SEQUENCE [LARGE SCALE GENOMIC DNA]</scope>
    <source>
        <strain evidence="2">PocGH01</strain>
    </source>
</reference>
<name>A0A1D3JCB7_PLAOA</name>
<dbReference type="OrthoDB" id="10481247at2759"/>
<accession>A0A1D3JCB7</accession>
<organism evidence="2 3">
    <name type="scientific">Plasmodium ovale</name>
    <name type="common">malaria parasite P. ovale</name>
    <dbReference type="NCBI Taxonomy" id="36330"/>
    <lineage>
        <taxon>Eukaryota</taxon>
        <taxon>Sar</taxon>
        <taxon>Alveolata</taxon>
        <taxon>Apicomplexa</taxon>
        <taxon>Aconoidasida</taxon>
        <taxon>Haemosporida</taxon>
        <taxon>Plasmodiidae</taxon>
        <taxon>Plasmodium</taxon>
        <taxon>Plasmodium (Plasmodium)</taxon>
    </lineage>
</organism>
<keyword evidence="1" id="KW-0812">Transmembrane</keyword>
<dbReference type="EMBL" id="FLRI01000027">
    <property type="protein sequence ID" value="SBT83075.1"/>
    <property type="molecule type" value="Genomic_DNA"/>
</dbReference>
<dbReference type="AlphaFoldDB" id="A0A1D3JCB7"/>
<dbReference type="InterPro" id="IPR008780">
    <property type="entry name" value="Plasmodium_Vir"/>
</dbReference>
<feature type="transmembrane region" description="Helical" evidence="1">
    <location>
        <begin position="263"/>
        <end position="281"/>
    </location>
</feature>
<evidence type="ECO:0000256" key="1">
    <source>
        <dbReference type="SAM" id="Phobius"/>
    </source>
</evidence>
<sequence>MNPKEREEYVHNNFLYNNYLRNYNVVNEFLQYKIPPDTYEHYESGRFQYSCDSIIKDSSENSEQIKNSCIHFLKYLKYLKENISWRQNTGYCKFVNYTLNINLQNYLKNTQRTLNFYKMLNTENASKKYYIDMCENEIRYIEKHVLGNIVTLYNLYDNFEKYKSGSISGNLSQCYYANACASIYNNCIKTCEVKYDELFCAKLKAFKEEYNAELTPDKSCYKVENILSYPENNSTRDTVHSSWEHERHVLVGGSKFNSLGNNMVTPIVTLLIIPITLFMLYKYTPFGSWLRPKIKRMNKIWNNINEENDELLIDNSQIYQINSQGENYHITYNSTQN</sequence>
<dbReference type="Pfam" id="PF05795">
    <property type="entry name" value="Plasmodium_Vir"/>
    <property type="match status" value="2"/>
</dbReference>
<keyword evidence="3" id="KW-1185">Reference proteome</keyword>
<proteinExistence type="predicted"/>
<dbReference type="VEuPathDB" id="PlasmoDB:PocGH01_00086600"/>
<dbReference type="VEuPathDB" id="PlasmoDB:POWCR01_000169600"/>
<evidence type="ECO:0000313" key="3">
    <source>
        <dbReference type="Proteomes" id="UP000242942"/>
    </source>
</evidence>
<dbReference type="Proteomes" id="UP000242942">
    <property type="component" value="Unassembled WGS sequence"/>
</dbReference>
<keyword evidence="1" id="KW-1133">Transmembrane helix</keyword>
<gene>
    <name evidence="2" type="primary">PocGH01_00086600</name>
    <name evidence="2" type="ORF">POCGH01_00086600</name>
</gene>